<feature type="region of interest" description="Disordered" evidence="1">
    <location>
        <begin position="156"/>
        <end position="180"/>
    </location>
</feature>
<organism evidence="3 4">
    <name type="scientific">Oryza sativa subsp. japonica</name>
    <name type="common">Rice</name>
    <dbReference type="NCBI Taxonomy" id="39947"/>
    <lineage>
        <taxon>Eukaryota</taxon>
        <taxon>Viridiplantae</taxon>
        <taxon>Streptophyta</taxon>
        <taxon>Embryophyta</taxon>
        <taxon>Tracheophyta</taxon>
        <taxon>Spermatophyta</taxon>
        <taxon>Magnoliopsida</taxon>
        <taxon>Liliopsida</taxon>
        <taxon>Poales</taxon>
        <taxon>Poaceae</taxon>
        <taxon>BOP clade</taxon>
        <taxon>Oryzoideae</taxon>
        <taxon>Oryzeae</taxon>
        <taxon>Oryzinae</taxon>
        <taxon>Oryza</taxon>
        <taxon>Oryza sativa</taxon>
    </lineage>
</organism>
<accession>Q94LD3</accession>
<feature type="transmembrane region" description="Helical" evidence="2">
    <location>
        <begin position="217"/>
        <end position="237"/>
    </location>
</feature>
<proteinExistence type="predicted"/>
<feature type="compositionally biased region" description="Pro residues" evidence="1">
    <location>
        <begin position="16"/>
        <end position="25"/>
    </location>
</feature>
<evidence type="ECO:0008006" key="5">
    <source>
        <dbReference type="Google" id="ProtNLM"/>
    </source>
</evidence>
<reference evidence="4" key="2">
    <citation type="journal article" date="2008" name="Nucleic Acids Res.">
        <title>The rice annotation project database (RAP-DB): 2008 update.</title>
        <authorList>
            <consortium name="The rice annotation project (RAP)"/>
        </authorList>
    </citation>
    <scope>GENOME REANNOTATION</scope>
    <source>
        <strain evidence="4">cv. Nipponbare</strain>
    </source>
</reference>
<name>Q94LD3_ORYSJ</name>
<dbReference type="EMBL" id="AC084404">
    <property type="protein sequence ID" value="AAK50595.1"/>
    <property type="molecule type" value="Genomic_DNA"/>
</dbReference>
<feature type="region of interest" description="Disordered" evidence="1">
    <location>
        <begin position="1"/>
        <end position="29"/>
    </location>
</feature>
<evidence type="ECO:0000256" key="1">
    <source>
        <dbReference type="SAM" id="MobiDB-lite"/>
    </source>
</evidence>
<reference evidence="4" key="1">
    <citation type="journal article" date="2005" name="Nature">
        <title>The map-based sequence of the rice genome.</title>
        <authorList>
            <consortium name="International rice genome sequencing project (IRGSP)"/>
            <person name="Matsumoto T."/>
            <person name="Wu J."/>
            <person name="Kanamori H."/>
            <person name="Katayose Y."/>
            <person name="Fujisawa M."/>
            <person name="Namiki N."/>
            <person name="Mizuno H."/>
            <person name="Yamamoto K."/>
            <person name="Antonio B.A."/>
            <person name="Baba T."/>
            <person name="Sakata K."/>
            <person name="Nagamura Y."/>
            <person name="Aoki H."/>
            <person name="Arikawa K."/>
            <person name="Arita K."/>
            <person name="Bito T."/>
            <person name="Chiden Y."/>
            <person name="Fujitsuka N."/>
            <person name="Fukunaka R."/>
            <person name="Hamada M."/>
            <person name="Harada C."/>
            <person name="Hayashi A."/>
            <person name="Hijishita S."/>
            <person name="Honda M."/>
            <person name="Hosokawa S."/>
            <person name="Ichikawa Y."/>
            <person name="Idonuma A."/>
            <person name="Iijima M."/>
            <person name="Ikeda M."/>
            <person name="Ikeno M."/>
            <person name="Ito K."/>
            <person name="Ito S."/>
            <person name="Ito T."/>
            <person name="Ito Y."/>
            <person name="Ito Y."/>
            <person name="Iwabuchi A."/>
            <person name="Kamiya K."/>
            <person name="Karasawa W."/>
            <person name="Kurita K."/>
            <person name="Katagiri S."/>
            <person name="Kikuta A."/>
            <person name="Kobayashi H."/>
            <person name="Kobayashi N."/>
            <person name="Machita K."/>
            <person name="Maehara T."/>
            <person name="Masukawa M."/>
            <person name="Mizubayashi T."/>
            <person name="Mukai Y."/>
            <person name="Nagasaki H."/>
            <person name="Nagata Y."/>
            <person name="Naito S."/>
            <person name="Nakashima M."/>
            <person name="Nakama Y."/>
            <person name="Nakamichi Y."/>
            <person name="Nakamura M."/>
            <person name="Meguro A."/>
            <person name="Negishi M."/>
            <person name="Ohta I."/>
            <person name="Ohta T."/>
            <person name="Okamoto M."/>
            <person name="Ono N."/>
            <person name="Saji S."/>
            <person name="Sakaguchi M."/>
            <person name="Sakai K."/>
            <person name="Shibata M."/>
            <person name="Shimokawa T."/>
            <person name="Song J."/>
            <person name="Takazaki Y."/>
            <person name="Terasawa K."/>
            <person name="Tsugane M."/>
            <person name="Tsuji K."/>
            <person name="Ueda S."/>
            <person name="Waki K."/>
            <person name="Yamagata H."/>
            <person name="Yamamoto M."/>
            <person name="Yamamoto S."/>
            <person name="Yamane H."/>
            <person name="Yoshiki S."/>
            <person name="Yoshihara R."/>
            <person name="Yukawa K."/>
            <person name="Zhong H."/>
            <person name="Yano M."/>
            <person name="Yuan Q."/>
            <person name="Ouyang S."/>
            <person name="Liu J."/>
            <person name="Jones K.M."/>
            <person name="Gansberger K."/>
            <person name="Moffat K."/>
            <person name="Hill J."/>
            <person name="Bera J."/>
            <person name="Fadrosh D."/>
            <person name="Jin S."/>
            <person name="Johri S."/>
            <person name="Kim M."/>
            <person name="Overton L."/>
            <person name="Reardon M."/>
            <person name="Tsitrin T."/>
            <person name="Vuong H."/>
            <person name="Weaver B."/>
            <person name="Ciecko A."/>
            <person name="Tallon L."/>
            <person name="Jackson J."/>
            <person name="Pai G."/>
            <person name="Aken S.V."/>
            <person name="Utterback T."/>
            <person name="Reidmuller S."/>
            <person name="Feldblyum T."/>
            <person name="Hsiao J."/>
            <person name="Zismann V."/>
            <person name="Iobst S."/>
            <person name="de Vazeille A.R."/>
            <person name="Buell C.R."/>
            <person name="Ying K."/>
            <person name="Li Y."/>
            <person name="Lu T."/>
            <person name="Huang Y."/>
            <person name="Zhao Q."/>
            <person name="Feng Q."/>
            <person name="Zhang L."/>
            <person name="Zhu J."/>
            <person name="Weng Q."/>
            <person name="Mu J."/>
            <person name="Lu Y."/>
            <person name="Fan D."/>
            <person name="Liu Y."/>
            <person name="Guan J."/>
            <person name="Zhang Y."/>
            <person name="Yu S."/>
            <person name="Liu X."/>
            <person name="Zhang Y."/>
            <person name="Hong G."/>
            <person name="Han B."/>
            <person name="Choisne N."/>
            <person name="Demange N."/>
            <person name="Orjeda G."/>
            <person name="Samain S."/>
            <person name="Cattolico L."/>
            <person name="Pelletier E."/>
            <person name="Couloux A."/>
            <person name="Segurens B."/>
            <person name="Wincker P."/>
            <person name="D'Hont A."/>
            <person name="Scarpelli C."/>
            <person name="Weissenbach J."/>
            <person name="Salanoubat M."/>
            <person name="Quetier F."/>
            <person name="Yu Y."/>
            <person name="Kim H.R."/>
            <person name="Rambo T."/>
            <person name="Currie J."/>
            <person name="Collura K."/>
            <person name="Luo M."/>
            <person name="Yang T."/>
            <person name="Ammiraju J.S.S."/>
            <person name="Engler F."/>
            <person name="Soderlund C."/>
            <person name="Wing R.A."/>
            <person name="Palmer L.E."/>
            <person name="de la Bastide M."/>
            <person name="Spiegel L."/>
            <person name="Nascimento L."/>
            <person name="Zutavern T."/>
            <person name="O'Shaughnessy A."/>
            <person name="Dike S."/>
            <person name="Dedhia N."/>
            <person name="Preston R."/>
            <person name="Balija V."/>
            <person name="McCombie W.R."/>
            <person name="Chow T."/>
            <person name="Chen H."/>
            <person name="Chung M."/>
            <person name="Chen C."/>
            <person name="Shaw J."/>
            <person name="Wu H."/>
            <person name="Hsiao K."/>
            <person name="Chao Y."/>
            <person name="Chu M."/>
            <person name="Cheng C."/>
            <person name="Hour A."/>
            <person name="Lee P."/>
            <person name="Lin S."/>
            <person name="Lin Y."/>
            <person name="Liou J."/>
            <person name="Liu S."/>
            <person name="Hsing Y."/>
            <person name="Raghuvanshi S."/>
            <person name="Mohanty A."/>
            <person name="Bharti A.K."/>
            <person name="Gaur A."/>
            <person name="Gupta V."/>
            <person name="Kumar D."/>
            <person name="Ravi V."/>
            <person name="Vij S."/>
            <person name="Kapur A."/>
            <person name="Khurana P."/>
            <person name="Khurana P."/>
            <person name="Khurana J.P."/>
            <person name="Tyagi A.K."/>
            <person name="Gaikwad K."/>
            <person name="Singh A."/>
            <person name="Dalal V."/>
            <person name="Srivastava S."/>
            <person name="Dixit A."/>
            <person name="Pal A.K."/>
            <person name="Ghazi I.A."/>
            <person name="Yadav M."/>
            <person name="Pandit A."/>
            <person name="Bhargava A."/>
            <person name="Sureshbabu K."/>
            <person name="Batra K."/>
            <person name="Sharma T.R."/>
            <person name="Mohapatra T."/>
            <person name="Singh N.K."/>
            <person name="Messing J."/>
            <person name="Nelson A.B."/>
            <person name="Fuks G."/>
            <person name="Kavchok S."/>
            <person name="Keizer G."/>
            <person name="Linton E."/>
            <person name="Llaca V."/>
            <person name="Song R."/>
            <person name="Tanyolac B."/>
            <person name="Young S."/>
            <person name="Ho-Il K."/>
            <person name="Hahn J.H."/>
            <person name="Sangsakoo G."/>
            <person name="Vanavichit A."/>
            <person name="de Mattos Luiz.A.T."/>
            <person name="Zimmer P.D."/>
            <person name="Malone G."/>
            <person name="Dellagostin O."/>
            <person name="de Oliveira A.C."/>
            <person name="Bevan M."/>
            <person name="Bancroft I."/>
            <person name="Minx P."/>
            <person name="Cordum H."/>
            <person name="Wilson R."/>
            <person name="Cheng Z."/>
            <person name="Jin W."/>
            <person name="Jiang J."/>
            <person name="Leong S.A."/>
            <person name="Iwama H."/>
            <person name="Gojobori T."/>
            <person name="Itoh T."/>
            <person name="Niimura Y."/>
            <person name="Fujii Y."/>
            <person name="Habara T."/>
            <person name="Sakai H."/>
            <person name="Sato Y."/>
            <person name="Wilson G."/>
            <person name="Kumar K."/>
            <person name="McCouch S."/>
            <person name="Juretic N."/>
            <person name="Hoen D."/>
            <person name="Wright S."/>
            <person name="Bruskiewich R."/>
            <person name="Bureau T."/>
            <person name="Miyao A."/>
            <person name="Hirochika H."/>
            <person name="Nishikawa T."/>
            <person name="Kadowaki K."/>
            <person name="Sugiura M."/>
            <person name="Burr B."/>
            <person name="Sasaki T."/>
        </authorList>
    </citation>
    <scope>NUCLEOTIDE SEQUENCE [LARGE SCALE GENOMIC DNA]</scope>
    <source>
        <strain evidence="4">cv. Nipponbare</strain>
    </source>
</reference>
<evidence type="ECO:0000313" key="3">
    <source>
        <dbReference type="EMBL" id="AAK50595.1"/>
    </source>
</evidence>
<evidence type="ECO:0000256" key="2">
    <source>
        <dbReference type="SAM" id="Phobius"/>
    </source>
</evidence>
<keyword evidence="2" id="KW-0472">Membrane</keyword>
<evidence type="ECO:0000313" key="4">
    <source>
        <dbReference type="Proteomes" id="UP000000763"/>
    </source>
</evidence>
<dbReference type="Proteomes" id="UP000000763">
    <property type="component" value="Chromosome 3"/>
</dbReference>
<dbReference type="AlphaFoldDB" id="Q94LD3"/>
<keyword evidence="2" id="KW-0812">Transmembrane</keyword>
<sequence length="336" mass="36535">MAPPIARNGRAIPGRLPWPPAPLPELPRGRTTSPRLLLFSLRRRSASSRLSLLARAPSGRAVAALGLAAASSPPVRPPFRGEITGDASSPAKQWRCRHCTASSRPCRTAQVRAGCAVSSLGVAASTSTPAYPWFRRNAVARVGLALRLAGVPSATPSVVPVRRPTSPSPPPASQWQGRPWPRLPFDRTPPVFVVVVIVPPRRLVVSRRRLHRRIRSGVFHAVLVSVQLLLAVPRRLLAGPGRRRRRRRPPVVPGRRGVRPSVKPFSSVVRVRQVCRCSPVVVFVLASASSSLVPAASRLRPRIAAEVVPSPFVSVVPGRLRRARSSLSFPRLIAWW</sequence>
<keyword evidence="2" id="KW-1133">Transmembrane helix</keyword>
<feature type="compositionally biased region" description="Low complexity" evidence="1">
    <location>
        <begin position="156"/>
        <end position="165"/>
    </location>
</feature>
<gene>
    <name evidence="3" type="primary">OSJNBa0026A15.32</name>
</gene>
<protein>
    <recommendedName>
        <fullName evidence="5">Cell wall protein-like</fullName>
    </recommendedName>
</protein>